<reference evidence="20 21" key="1">
    <citation type="submission" date="2009-11" db="EMBL/GenBank/DDBJ databases">
        <title>Annotation of Allomyces macrogynus ATCC 38327.</title>
        <authorList>
            <consortium name="The Broad Institute Genome Sequencing Platform"/>
            <person name="Russ C."/>
            <person name="Cuomo C."/>
            <person name="Burger G."/>
            <person name="Gray M.W."/>
            <person name="Holland P.W.H."/>
            <person name="King N."/>
            <person name="Lang F.B.F."/>
            <person name="Roger A.J."/>
            <person name="Ruiz-Trillo I."/>
            <person name="Young S.K."/>
            <person name="Zeng Q."/>
            <person name="Gargeya S."/>
            <person name="Fitzgerald M."/>
            <person name="Haas B."/>
            <person name="Abouelleil A."/>
            <person name="Alvarado L."/>
            <person name="Arachchi H.M."/>
            <person name="Berlin A."/>
            <person name="Chapman S.B."/>
            <person name="Gearin G."/>
            <person name="Goldberg J."/>
            <person name="Griggs A."/>
            <person name="Gujja S."/>
            <person name="Hansen M."/>
            <person name="Heiman D."/>
            <person name="Howarth C."/>
            <person name="Larimer J."/>
            <person name="Lui A."/>
            <person name="MacDonald P.J.P."/>
            <person name="McCowen C."/>
            <person name="Montmayeur A."/>
            <person name="Murphy C."/>
            <person name="Neiman D."/>
            <person name="Pearson M."/>
            <person name="Priest M."/>
            <person name="Roberts A."/>
            <person name="Saif S."/>
            <person name="Shea T."/>
            <person name="Sisk P."/>
            <person name="Stolte C."/>
            <person name="Sykes S."/>
            <person name="Wortman J."/>
            <person name="Nusbaum C."/>
            <person name="Birren B."/>
        </authorList>
    </citation>
    <scope>NUCLEOTIDE SEQUENCE [LARGE SCALE GENOMIC DNA]</scope>
    <source>
        <strain evidence="20 21">ATCC 38327</strain>
    </source>
</reference>
<dbReference type="OMA" id="PTPKGHC"/>
<evidence type="ECO:0000259" key="19">
    <source>
        <dbReference type="PROSITE" id="PS50989"/>
    </source>
</evidence>
<dbReference type="SMART" id="SM00878">
    <property type="entry name" value="Biotin_carb_C"/>
    <property type="match status" value="1"/>
</dbReference>
<dbReference type="GO" id="GO:0046872">
    <property type="term" value="F:metal ion binding"/>
    <property type="evidence" value="ECO:0007669"/>
    <property type="project" value="InterPro"/>
</dbReference>
<evidence type="ECO:0000256" key="5">
    <source>
        <dbReference type="ARBA" id="ARBA00022741"/>
    </source>
</evidence>
<evidence type="ECO:0000256" key="3">
    <source>
        <dbReference type="ARBA" id="ARBA00022516"/>
    </source>
</evidence>
<evidence type="ECO:0000256" key="9">
    <source>
        <dbReference type="ARBA" id="ARBA00023160"/>
    </source>
</evidence>
<dbReference type="InterPro" id="IPR000089">
    <property type="entry name" value="Biotin_lipoyl"/>
</dbReference>
<dbReference type="FunFam" id="3.40.50.20:FF:000005">
    <property type="entry name" value="acetyl-CoA carboxylase isoform X2"/>
    <property type="match status" value="1"/>
</dbReference>
<evidence type="ECO:0000256" key="4">
    <source>
        <dbReference type="ARBA" id="ARBA00022598"/>
    </source>
</evidence>
<dbReference type="InterPro" id="IPR011764">
    <property type="entry name" value="Biotin_carboxylation_dom"/>
</dbReference>
<dbReference type="Pfam" id="PF01039">
    <property type="entry name" value="Carboxyl_trans"/>
    <property type="match status" value="2"/>
</dbReference>
<dbReference type="PROSITE" id="PS00188">
    <property type="entry name" value="BIOTIN"/>
    <property type="match status" value="1"/>
</dbReference>
<evidence type="ECO:0000256" key="7">
    <source>
        <dbReference type="ARBA" id="ARBA00022840"/>
    </source>
</evidence>
<dbReference type="InterPro" id="IPR011763">
    <property type="entry name" value="COA_CT_C"/>
</dbReference>
<gene>
    <name evidence="20" type="ORF">AMAG_04451</name>
</gene>
<evidence type="ECO:0000256" key="1">
    <source>
        <dbReference type="ARBA" id="ARBA00001953"/>
    </source>
</evidence>
<evidence type="ECO:0000256" key="12">
    <source>
        <dbReference type="ARBA" id="ARBA00048065"/>
    </source>
</evidence>
<dbReference type="GO" id="GO:0003989">
    <property type="term" value="F:acetyl-CoA carboxylase activity"/>
    <property type="evidence" value="ECO:0007669"/>
    <property type="project" value="UniProtKB-EC"/>
</dbReference>
<dbReference type="PROSITE" id="PS50979">
    <property type="entry name" value="BC"/>
    <property type="match status" value="1"/>
</dbReference>
<dbReference type="eggNOG" id="KOG0368">
    <property type="taxonomic scope" value="Eukaryota"/>
</dbReference>
<dbReference type="GO" id="GO:2001295">
    <property type="term" value="P:malonyl-CoA biosynthetic process"/>
    <property type="evidence" value="ECO:0007669"/>
    <property type="project" value="UniProtKB-UniPathway"/>
</dbReference>
<dbReference type="InterPro" id="IPR013537">
    <property type="entry name" value="AcCoA_COase_cen"/>
</dbReference>
<dbReference type="Gene3D" id="2.40.460.10">
    <property type="entry name" value="Biotin dependent carboxylase carboxyltransferase"/>
    <property type="match status" value="1"/>
</dbReference>
<feature type="domain" description="CoA carboxyltransferase N-terminal" evidence="18">
    <location>
        <begin position="1509"/>
        <end position="1841"/>
    </location>
</feature>
<dbReference type="PROSITE" id="PS00867">
    <property type="entry name" value="CPSASE_2"/>
    <property type="match status" value="1"/>
</dbReference>
<dbReference type="UniPathway" id="UPA00655">
    <property type="reaction ID" value="UER00711"/>
</dbReference>
<evidence type="ECO:0000259" key="18">
    <source>
        <dbReference type="PROSITE" id="PS50980"/>
    </source>
</evidence>
<dbReference type="Gene3D" id="3.90.1770.10">
    <property type="entry name" value="PreATP-grasp domain"/>
    <property type="match status" value="1"/>
</dbReference>
<dbReference type="CDD" id="cd06850">
    <property type="entry name" value="biotinyl_domain"/>
    <property type="match status" value="1"/>
</dbReference>
<feature type="domain" description="Lipoyl-binding" evidence="15">
    <location>
        <begin position="662"/>
        <end position="737"/>
    </location>
</feature>
<dbReference type="Gene3D" id="2.40.50.100">
    <property type="match status" value="1"/>
</dbReference>
<dbReference type="InterPro" id="IPR011762">
    <property type="entry name" value="COA_CT_N"/>
</dbReference>
<dbReference type="GO" id="GO:0006633">
    <property type="term" value="P:fatty acid biosynthetic process"/>
    <property type="evidence" value="ECO:0007669"/>
    <property type="project" value="UniProtKB-KW"/>
</dbReference>
<evidence type="ECO:0000313" key="21">
    <source>
        <dbReference type="Proteomes" id="UP000054350"/>
    </source>
</evidence>
<dbReference type="Pfam" id="PF08326">
    <property type="entry name" value="ACC_central"/>
    <property type="match status" value="1"/>
</dbReference>
<dbReference type="GO" id="GO:0005524">
    <property type="term" value="F:ATP binding"/>
    <property type="evidence" value="ECO:0007669"/>
    <property type="project" value="UniProtKB-UniRule"/>
</dbReference>
<evidence type="ECO:0000256" key="11">
    <source>
        <dbReference type="ARBA" id="ARBA00023268"/>
    </source>
</evidence>
<proteinExistence type="predicted"/>
<name>A0A0L0S924_ALLM3</name>
<dbReference type="EMBL" id="GG745333">
    <property type="protein sequence ID" value="KNE58914.1"/>
    <property type="molecule type" value="Genomic_DNA"/>
</dbReference>
<comment type="catalytic activity">
    <reaction evidence="13">
        <text>N(6)-biotinyl-L-lysyl-[protein] + hydrogencarbonate + ATP = N(6)-carboxybiotinyl-L-lysyl-[protein] + ADP + phosphate + H(+)</text>
        <dbReference type="Rhea" id="RHEA:13501"/>
        <dbReference type="Rhea" id="RHEA-COMP:10505"/>
        <dbReference type="Rhea" id="RHEA-COMP:10506"/>
        <dbReference type="ChEBI" id="CHEBI:15378"/>
        <dbReference type="ChEBI" id="CHEBI:17544"/>
        <dbReference type="ChEBI" id="CHEBI:30616"/>
        <dbReference type="ChEBI" id="CHEBI:43474"/>
        <dbReference type="ChEBI" id="CHEBI:83144"/>
        <dbReference type="ChEBI" id="CHEBI:83145"/>
        <dbReference type="ChEBI" id="CHEBI:456216"/>
        <dbReference type="EC" id="6.3.4.14"/>
    </reaction>
</comment>
<evidence type="ECO:0000256" key="14">
    <source>
        <dbReference type="PROSITE-ProRule" id="PRU00409"/>
    </source>
</evidence>
<organism evidence="20 21">
    <name type="scientific">Allomyces macrogynus (strain ATCC 38327)</name>
    <name type="common">Allomyces javanicus var. macrogynus</name>
    <dbReference type="NCBI Taxonomy" id="578462"/>
    <lineage>
        <taxon>Eukaryota</taxon>
        <taxon>Fungi</taxon>
        <taxon>Fungi incertae sedis</taxon>
        <taxon>Blastocladiomycota</taxon>
        <taxon>Blastocladiomycetes</taxon>
        <taxon>Blastocladiales</taxon>
        <taxon>Blastocladiaceae</taxon>
        <taxon>Allomyces</taxon>
    </lineage>
</organism>
<dbReference type="Gene3D" id="3.30.1490.20">
    <property type="entry name" value="ATP-grasp fold, A domain"/>
    <property type="match status" value="1"/>
</dbReference>
<keyword evidence="3" id="KW-0444">Lipid biosynthesis</keyword>
<dbReference type="FunFam" id="2.40.50.100:FF:000005">
    <property type="entry name" value="Acetyl-CoA carboxylase 1"/>
    <property type="match status" value="1"/>
</dbReference>
<dbReference type="Pfam" id="PF02786">
    <property type="entry name" value="CPSase_L_D2"/>
    <property type="match status" value="1"/>
</dbReference>
<dbReference type="SUPFAM" id="SSF51246">
    <property type="entry name" value="Rudiment single hybrid motif"/>
    <property type="match status" value="1"/>
</dbReference>
<dbReference type="Gene3D" id="3.40.50.20">
    <property type="match status" value="1"/>
</dbReference>
<dbReference type="InterPro" id="IPR005479">
    <property type="entry name" value="CPAse_ATP-bd"/>
</dbReference>
<dbReference type="PROSITE" id="PS50968">
    <property type="entry name" value="BIOTINYL_LIPOYL"/>
    <property type="match status" value="1"/>
</dbReference>
<evidence type="ECO:0000259" key="17">
    <source>
        <dbReference type="PROSITE" id="PS50979"/>
    </source>
</evidence>
<dbReference type="Pfam" id="PF21385">
    <property type="entry name" value="ACCA_BT"/>
    <property type="match status" value="1"/>
</dbReference>
<dbReference type="FunFam" id="3.30.1490.20:FF:000003">
    <property type="entry name" value="acetyl-CoA carboxylase isoform X1"/>
    <property type="match status" value="1"/>
</dbReference>
<dbReference type="InterPro" id="IPR049074">
    <property type="entry name" value="ACCA_BT"/>
</dbReference>
<dbReference type="VEuPathDB" id="FungiDB:AMAG_04451"/>
<dbReference type="InterPro" id="IPR049076">
    <property type="entry name" value="ACCA"/>
</dbReference>
<keyword evidence="11" id="KW-0511">Multifunctional enzyme</keyword>
<feature type="domain" description="ATP-grasp" evidence="16">
    <location>
        <begin position="182"/>
        <end position="376"/>
    </location>
</feature>
<dbReference type="InterPro" id="IPR005482">
    <property type="entry name" value="Biotin_COase_C"/>
</dbReference>
<keyword evidence="10" id="KW-0092">Biotin</keyword>
<sequence length="2343" mass="255565">MTRLRKTSLTTVSPSAVRDHVLRLGGSKPIESILIANNGIAAVKEIRSVRKWAYETFGDERAIKFVAMATPEDLTHNAEYIRMADHFIQVPGGSNNHNYANVDLIVEVAESAGVDAVWAGWGHASENPRLPDQLAAKNIVFIGPPGNAMRALGDKISSTIVAQSAKVPTMGWSGDGLVTAARNAAGYVDVPEDLYMKACVTDVEQALNVADRVGYPLMIKASEGGGGKGIRKVTDPAMFRAAFAQVAAEVPGSPIFLMRLAENARHLEVQIIADDHGNVISLFGRDCSVQRRHQKIIEEAPVTIADEALFADMEMSAVRLAQLVGYVNAGTIEFLYNRSKNEYYFLELNPRLQVEHPCSEIVSGVNIPAAQLQVAMGIPLHRIPHIRLMYGLPPTGTSPIDFHFTDAQSIHRQRKPAPRGHVIACRITAENPDAGFKPSGGQLVELNFRSSTDVWGYFSVSPSGGLHEFADSQFGHVFAFGHDRQSSRRNMIMALKELRIRGDFRTTVEYLIKLLETADFASNDFSTAWLDSLIEQNVQAERPDTWLSVVCGAAVKAFAAAEAQKMQFLKSLDKGQVATLANLQHAFPVSFILEGIRYEVEVAMAARDVLVLHMNGSHVVVRTRGLPDGGVLITFDNKSHVVYSTEEVGGTRLSLGGRTVVLEEESDPTQLRSPSPGKLVRWLMPEGGHVSAGQAYAEIEVMKMIMPLVATDAGHLRAPMKQAGAPVAAGEVLATLELDDMSQVKKAVPCTQKFPTFASPAPGLVTLTKDELAKVKSHQRFLELQATVEQALDGFAQVSPLSALLHEYVEIQRRQDLPYLHTLQVLSSYHGRLPNNVEPQLQALLADATKPFPHDELLSLLSTVPDYGAVAPLVHVVSTYAQGADAHVLDSLTYLLQRYYSVESLFTASDASGSVQKEKVVLELRTRMDAEALYWTCFSHARLGWKTACVAQVLDTIAHHRAALTHTPNSATLFASLTNLADVGARGGAANEHVSIKIRARALLIALQMPDFEERYQQFAKVLVPAAKSLQEQTEEIVFAKDDLAHELVESTFSIFDALPCFFYPHVHLGDRTIDHSLDLRLTALSTYVRRAYNTYRVLAIRQHPGLTVPVVEWHFQFPPAATAANNALSSSRSSLSRVSSAASMMSDFSRTASASDLTLTVKRGDMGPVRIGIMAAVNDVAELKQQFDNIVQLYPLATTGDQSWHVLNIALKSAHSDGVDSDSEIDDATDSAPDLTSMSYSAAQTNDRDVAVMLSSLMTSQAAALRARGIRRVTVLVYRTGQYPRYFTFREKLGYQEDLAIRHIEPSHAFQLELHRLANFSLQPVVNPANKSIHVYHAVGKENPSDTRFFVRAIVRPGKLATAMSTVEYLTAQADGILNDILSALELATAAHKNIDLNHLFLNFLPKMPVTVDQVQESIAGFIMRHGTRLWKLRVTNAEIRFVCAPPGTPDEESGTTYRFFISNVSGVIKAETYKEVKDARGRRVLETVMTAAASGKGEMHLQRADFPYPIKEQMQPKRYRAHVLGTTYVYDYLELFREATNQAWARHPHLARPASVLLAQELVLDETGTLRKTMRAMGTNTCGMVAWLMTLKTPECPAGRQVVLIANDITYAIGSFGPAEDHLFHAASKMARELGVPRIYISANSGARIGLAEEVMAAYRVHWVDAQDPGKGFHYLYLTPEDHDRLKGSVITEPVTDTETGALHHKIIDIIGAKDGLGVENLMGSGLIAGETSAAYDDIFTITLVSCRSVGIGAYLVRLGQRAIQCEGQPIILTGAAALNKVLGRDVYTSNLQLGGIQIMHRNGVSHLTCVDSLHGVHQMIQWLSYVPASRGAPLPVLRTPVAANGRAASPMDAAESPLSPAMLASNGAQETAGKAEFDPVERDIDFVPTKQPYDPRHMLHGHVDAESGAWVAGFFDRGSWMETMDGWSKTVIVGRGRLGGVPLGAIAVETRPVEAVVPADPANPDSAEQVVIEPPGVWTPASAYKTAQAIQDLGREGLPLVIFANWRGFSGGQRDMHEAILKYGSYIVDALRTYPGPVFVYIVPHGELRGGAWVVLDPSIHQDHGMEMYADTTARGGVLEPEGIVEIKYRKPQMVATIDRLDDQCRRWKARLAAAAKAGKKDDSNDSDEAAELEAIKNKLQARQKSLLPAYHQAALKFADLHDTPGRMKAKGAIRRVLEWRTARSFFYGRVRRLVAEHRARAALKRASPALVRDEVTKLLAAWYAEDRATPVASWDDVDDLAAAEWLEAAFDAAPADATATTAAKEWRAKTAARVDALETTHLAGVIAKILRDKPQAAVAGLAQSLLPAGVAGAGASSQGATALATTLASLGQLASILKP</sequence>
<dbReference type="Pfam" id="PF02785">
    <property type="entry name" value="Biotin_carb_C"/>
    <property type="match status" value="1"/>
</dbReference>
<evidence type="ECO:0000259" key="16">
    <source>
        <dbReference type="PROSITE" id="PS50975"/>
    </source>
</evidence>
<dbReference type="PROSITE" id="PS00866">
    <property type="entry name" value="CPSASE_1"/>
    <property type="match status" value="1"/>
</dbReference>
<keyword evidence="21" id="KW-1185">Reference proteome</keyword>
<dbReference type="InterPro" id="IPR029045">
    <property type="entry name" value="ClpP/crotonase-like_dom_sf"/>
</dbReference>
<dbReference type="PANTHER" id="PTHR45728:SF3">
    <property type="entry name" value="ACETYL-COA CARBOXYLASE"/>
    <property type="match status" value="1"/>
</dbReference>
<dbReference type="SUPFAM" id="SSF56059">
    <property type="entry name" value="Glutathione synthetase ATP-binding domain-like"/>
    <property type="match status" value="1"/>
</dbReference>
<keyword evidence="7 14" id="KW-0067">ATP-binding</keyword>
<dbReference type="Pfam" id="PF00364">
    <property type="entry name" value="Biotin_lipoyl"/>
    <property type="match status" value="1"/>
</dbReference>
<comment type="catalytic activity">
    <reaction evidence="12">
        <text>hydrogencarbonate + acetyl-CoA + ATP = malonyl-CoA + ADP + phosphate + H(+)</text>
        <dbReference type="Rhea" id="RHEA:11308"/>
        <dbReference type="ChEBI" id="CHEBI:15378"/>
        <dbReference type="ChEBI" id="CHEBI:17544"/>
        <dbReference type="ChEBI" id="CHEBI:30616"/>
        <dbReference type="ChEBI" id="CHEBI:43474"/>
        <dbReference type="ChEBI" id="CHEBI:57288"/>
        <dbReference type="ChEBI" id="CHEBI:57384"/>
        <dbReference type="ChEBI" id="CHEBI:456216"/>
        <dbReference type="EC" id="6.4.1.2"/>
    </reaction>
</comment>
<dbReference type="PROSITE" id="PS50980">
    <property type="entry name" value="COA_CT_NTER"/>
    <property type="match status" value="1"/>
</dbReference>
<dbReference type="GO" id="GO:0005739">
    <property type="term" value="C:mitochondrion"/>
    <property type="evidence" value="ECO:0007669"/>
    <property type="project" value="TreeGrafter"/>
</dbReference>
<feature type="domain" description="Biotin carboxylation" evidence="17">
    <location>
        <begin position="29"/>
        <end position="535"/>
    </location>
</feature>
<dbReference type="STRING" id="578462.A0A0L0S924"/>
<dbReference type="PROSITE" id="PS50989">
    <property type="entry name" value="COA_CT_CTER"/>
    <property type="match status" value="1"/>
</dbReference>
<keyword evidence="8" id="KW-0443">Lipid metabolism</keyword>
<dbReference type="InterPro" id="IPR011761">
    <property type="entry name" value="ATP-grasp"/>
</dbReference>
<dbReference type="FunFam" id="3.90.226.10:FF:000010">
    <property type="entry name" value="acetyl-CoA carboxylase isoform X2"/>
    <property type="match status" value="1"/>
</dbReference>
<evidence type="ECO:0000256" key="10">
    <source>
        <dbReference type="ARBA" id="ARBA00023267"/>
    </source>
</evidence>
<dbReference type="InterPro" id="IPR001882">
    <property type="entry name" value="Biotin_BS"/>
</dbReference>
<dbReference type="SUPFAM" id="SSF52096">
    <property type="entry name" value="ClpP/crotonase"/>
    <property type="match status" value="2"/>
</dbReference>
<evidence type="ECO:0000256" key="6">
    <source>
        <dbReference type="ARBA" id="ARBA00022832"/>
    </source>
</evidence>
<accession>A0A0L0S924</accession>
<keyword evidence="4" id="KW-0436">Ligase</keyword>
<evidence type="ECO:0000256" key="8">
    <source>
        <dbReference type="ARBA" id="ARBA00023098"/>
    </source>
</evidence>
<dbReference type="Pfam" id="PF00289">
    <property type="entry name" value="Biotin_carb_N"/>
    <property type="match status" value="1"/>
</dbReference>
<dbReference type="Proteomes" id="UP000054350">
    <property type="component" value="Unassembled WGS sequence"/>
</dbReference>
<evidence type="ECO:0000256" key="2">
    <source>
        <dbReference type="ARBA" id="ARBA00004956"/>
    </source>
</evidence>
<dbReference type="OrthoDB" id="14612at2759"/>
<evidence type="ECO:0000259" key="15">
    <source>
        <dbReference type="PROSITE" id="PS50968"/>
    </source>
</evidence>
<dbReference type="Gene3D" id="3.90.226.10">
    <property type="entry name" value="2-enoyl-CoA Hydratase, Chain A, domain 1"/>
    <property type="match status" value="2"/>
</dbReference>
<dbReference type="InterPro" id="IPR034733">
    <property type="entry name" value="AcCoA_carboxyl_beta"/>
</dbReference>
<dbReference type="InterPro" id="IPR016185">
    <property type="entry name" value="PreATP-grasp_dom_sf"/>
</dbReference>
<dbReference type="InterPro" id="IPR013815">
    <property type="entry name" value="ATP_grasp_subdomain_1"/>
</dbReference>
<dbReference type="SUPFAM" id="SSF51230">
    <property type="entry name" value="Single hybrid motif"/>
    <property type="match status" value="1"/>
</dbReference>
<keyword evidence="5 14" id="KW-0547">Nucleotide-binding</keyword>
<comment type="pathway">
    <text evidence="2">Lipid metabolism; malonyl-CoA biosynthesis; malonyl-CoA from acetyl-CoA: step 1/1.</text>
</comment>
<evidence type="ECO:0000256" key="13">
    <source>
        <dbReference type="ARBA" id="ARBA00048600"/>
    </source>
</evidence>
<keyword evidence="6" id="KW-0276">Fatty acid metabolism</keyword>
<dbReference type="PROSITE" id="PS50975">
    <property type="entry name" value="ATP_GRASP"/>
    <property type="match status" value="1"/>
</dbReference>
<protein>
    <submittedName>
        <fullName evidence="20">Uncharacterized protein</fullName>
    </submittedName>
</protein>
<comment type="cofactor">
    <cofactor evidence="1">
        <name>biotin</name>
        <dbReference type="ChEBI" id="CHEBI:57586"/>
    </cofactor>
</comment>
<dbReference type="InterPro" id="IPR005481">
    <property type="entry name" value="BC-like_N"/>
</dbReference>
<reference evidence="21" key="2">
    <citation type="submission" date="2009-11" db="EMBL/GenBank/DDBJ databases">
        <title>The Genome Sequence of Allomyces macrogynus strain ATCC 38327.</title>
        <authorList>
            <consortium name="The Broad Institute Genome Sequencing Platform"/>
            <person name="Russ C."/>
            <person name="Cuomo C."/>
            <person name="Shea T."/>
            <person name="Young S.K."/>
            <person name="Zeng Q."/>
            <person name="Koehrsen M."/>
            <person name="Haas B."/>
            <person name="Borodovsky M."/>
            <person name="Guigo R."/>
            <person name="Alvarado L."/>
            <person name="Berlin A."/>
            <person name="Borenstein D."/>
            <person name="Chen Z."/>
            <person name="Engels R."/>
            <person name="Freedman E."/>
            <person name="Gellesch M."/>
            <person name="Goldberg J."/>
            <person name="Griggs A."/>
            <person name="Gujja S."/>
            <person name="Heiman D."/>
            <person name="Hepburn T."/>
            <person name="Howarth C."/>
            <person name="Jen D."/>
            <person name="Larson L."/>
            <person name="Lewis B."/>
            <person name="Mehta T."/>
            <person name="Park D."/>
            <person name="Pearson M."/>
            <person name="Roberts A."/>
            <person name="Saif S."/>
            <person name="Shenoy N."/>
            <person name="Sisk P."/>
            <person name="Stolte C."/>
            <person name="Sykes S."/>
            <person name="Walk T."/>
            <person name="White J."/>
            <person name="Yandava C."/>
            <person name="Burger G."/>
            <person name="Gray M.W."/>
            <person name="Holland P.W.H."/>
            <person name="King N."/>
            <person name="Lang F.B.F."/>
            <person name="Roger A.J."/>
            <person name="Ruiz-Trillo I."/>
            <person name="Lander E."/>
            <person name="Nusbaum C."/>
        </authorList>
    </citation>
    <scope>NUCLEOTIDE SEQUENCE [LARGE SCALE GENOMIC DNA]</scope>
    <source>
        <strain evidence="21">ATCC 38327</strain>
    </source>
</reference>
<dbReference type="InterPro" id="IPR011053">
    <property type="entry name" value="Single_hybrid_motif"/>
</dbReference>
<evidence type="ECO:0000313" key="20">
    <source>
        <dbReference type="EMBL" id="KNE58914.1"/>
    </source>
</evidence>
<dbReference type="InterPro" id="IPR011054">
    <property type="entry name" value="Rudment_hybrid_motif"/>
</dbReference>
<feature type="domain" description="CoA carboxyltransferase C-terminal" evidence="19">
    <location>
        <begin position="1882"/>
        <end position="2209"/>
    </location>
</feature>
<dbReference type="SUPFAM" id="SSF52440">
    <property type="entry name" value="PreATP-grasp domain"/>
    <property type="match status" value="1"/>
</dbReference>
<dbReference type="Gene3D" id="3.30.470.20">
    <property type="entry name" value="ATP-grasp fold, B domain"/>
    <property type="match status" value="1"/>
</dbReference>
<keyword evidence="9" id="KW-0275">Fatty acid biosynthesis</keyword>
<dbReference type="GO" id="GO:0004075">
    <property type="term" value="F:biotin carboxylase activity"/>
    <property type="evidence" value="ECO:0007669"/>
    <property type="project" value="UniProtKB-EC"/>
</dbReference>
<dbReference type="PANTHER" id="PTHR45728">
    <property type="entry name" value="ACETYL-COA CARBOXYLASE, ISOFORM A"/>
    <property type="match status" value="1"/>
</dbReference>